<protein>
    <submittedName>
        <fullName evidence="1">Uracil-DNA glycosylase</fullName>
    </submittedName>
</protein>
<dbReference type="Proteomes" id="UP000324209">
    <property type="component" value="Chromosome"/>
</dbReference>
<dbReference type="OrthoDB" id="9807346at2"/>
<keyword evidence="2" id="KW-1185">Reference proteome</keyword>
<dbReference type="EMBL" id="CP036150">
    <property type="protein sequence ID" value="QEN09273.1"/>
    <property type="molecule type" value="Genomic_DNA"/>
</dbReference>
<evidence type="ECO:0000313" key="1">
    <source>
        <dbReference type="EMBL" id="QEN09273.1"/>
    </source>
</evidence>
<organism evidence="1 2">
    <name type="scientific">Oceanispirochaeta crateris</name>
    <dbReference type="NCBI Taxonomy" id="2518645"/>
    <lineage>
        <taxon>Bacteria</taxon>
        <taxon>Pseudomonadati</taxon>
        <taxon>Spirochaetota</taxon>
        <taxon>Spirochaetia</taxon>
        <taxon>Spirochaetales</taxon>
        <taxon>Spirochaetaceae</taxon>
        <taxon>Oceanispirochaeta</taxon>
    </lineage>
</organism>
<name>A0A5C1QMI4_9SPIO</name>
<gene>
    <name evidence="1" type="ORF">EXM22_15275</name>
</gene>
<dbReference type="AlphaFoldDB" id="A0A5C1QMI4"/>
<proteinExistence type="predicted"/>
<accession>A0A5C1QMI4</accession>
<evidence type="ECO:0000313" key="2">
    <source>
        <dbReference type="Proteomes" id="UP000324209"/>
    </source>
</evidence>
<reference evidence="1 2" key="1">
    <citation type="submission" date="2019-02" db="EMBL/GenBank/DDBJ databases">
        <title>Complete Genome Sequence and Methylome Analysis of free living Spirochaetas.</title>
        <authorList>
            <person name="Fomenkov A."/>
            <person name="Dubinina G."/>
            <person name="Leshcheva N."/>
            <person name="Mikheeva N."/>
            <person name="Grabovich M."/>
            <person name="Vincze T."/>
            <person name="Roberts R.J."/>
        </authorList>
    </citation>
    <scope>NUCLEOTIDE SEQUENCE [LARGE SCALE GENOMIC DNA]</scope>
    <source>
        <strain evidence="1 2">K2</strain>
    </source>
</reference>
<dbReference type="KEGG" id="ock:EXM22_15275"/>
<sequence>MNTRRGPNCLRCEYFYVTWDPSFPRGCRVFGIKSRQIPSIEVKKATGKQCPSFKESSRLKK</sequence>